<proteinExistence type="predicted"/>
<evidence type="ECO:0000313" key="2">
    <source>
        <dbReference type="Proteomes" id="UP000789901"/>
    </source>
</evidence>
<comment type="caution">
    <text evidence="1">The sequence shown here is derived from an EMBL/GenBank/DDBJ whole genome shotgun (WGS) entry which is preliminary data.</text>
</comment>
<dbReference type="Proteomes" id="UP000789901">
    <property type="component" value="Unassembled WGS sequence"/>
</dbReference>
<keyword evidence="2" id="KW-1185">Reference proteome</keyword>
<name>A0ABN7VYB4_GIGMA</name>
<protein>
    <submittedName>
        <fullName evidence="1">16690_t:CDS:1</fullName>
    </submittedName>
</protein>
<reference evidence="1 2" key="1">
    <citation type="submission" date="2021-06" db="EMBL/GenBank/DDBJ databases">
        <authorList>
            <person name="Kallberg Y."/>
            <person name="Tangrot J."/>
            <person name="Rosling A."/>
        </authorList>
    </citation>
    <scope>NUCLEOTIDE SEQUENCE [LARGE SCALE GENOMIC DNA]</scope>
    <source>
        <strain evidence="1 2">120-4 pot B 10/14</strain>
    </source>
</reference>
<dbReference type="EMBL" id="CAJVQB010024322">
    <property type="protein sequence ID" value="CAG8803923.1"/>
    <property type="molecule type" value="Genomic_DNA"/>
</dbReference>
<evidence type="ECO:0000313" key="1">
    <source>
        <dbReference type="EMBL" id="CAG8803923.1"/>
    </source>
</evidence>
<accession>A0ABN7VYB4</accession>
<organism evidence="1 2">
    <name type="scientific">Gigaspora margarita</name>
    <dbReference type="NCBI Taxonomy" id="4874"/>
    <lineage>
        <taxon>Eukaryota</taxon>
        <taxon>Fungi</taxon>
        <taxon>Fungi incertae sedis</taxon>
        <taxon>Mucoromycota</taxon>
        <taxon>Glomeromycotina</taxon>
        <taxon>Glomeromycetes</taxon>
        <taxon>Diversisporales</taxon>
        <taxon>Gigasporaceae</taxon>
        <taxon>Gigaspora</taxon>
    </lineage>
</organism>
<gene>
    <name evidence="1" type="ORF">GMARGA_LOCUS23749</name>
</gene>
<feature type="non-terminal residue" evidence="1">
    <location>
        <position position="123"/>
    </location>
</feature>
<sequence length="123" mass="14741">MLEKEYMILITSEAYYKYLQFQKYFEAAWNQHIEWAVIFCQQLPIQNNNINKFAEAGIQIIKDIVFGLLAIAHNKLDSWNIGLKEDIEMVSFDSIIFKYRSSKNKNIWYLVDMRLEICKCNRM</sequence>